<dbReference type="RefSeq" id="WP_054204421.1">
    <property type="nucleotide sequence ID" value="NZ_LHPH01000002.1"/>
</dbReference>
<evidence type="ECO:0000256" key="1">
    <source>
        <dbReference type="ARBA" id="ARBA00005836"/>
    </source>
</evidence>
<organism evidence="5 6">
    <name type="scientific">Pseudoalteromonas porphyrae</name>
    <dbReference type="NCBI Taxonomy" id="187330"/>
    <lineage>
        <taxon>Bacteria</taxon>
        <taxon>Pseudomonadati</taxon>
        <taxon>Pseudomonadota</taxon>
        <taxon>Gammaproteobacteria</taxon>
        <taxon>Alteromonadales</taxon>
        <taxon>Pseudoalteromonadaceae</taxon>
        <taxon>Pseudoalteromonas</taxon>
    </lineage>
</organism>
<dbReference type="GO" id="GO:0006508">
    <property type="term" value="P:proteolysis"/>
    <property type="evidence" value="ECO:0007669"/>
    <property type="project" value="InterPro"/>
</dbReference>
<keyword evidence="6" id="KW-1185">Reference proteome</keyword>
<dbReference type="InterPro" id="IPR002510">
    <property type="entry name" value="Metalloprtase-TldD/E_N"/>
</dbReference>
<dbReference type="AlphaFoldDB" id="A0A0N1MUP4"/>
<dbReference type="Pfam" id="PF01523">
    <property type="entry name" value="PmbA_TldD_1st"/>
    <property type="match status" value="1"/>
</dbReference>
<proteinExistence type="inferred from homology"/>
<dbReference type="InterPro" id="IPR045570">
    <property type="entry name" value="Metalloprtase-TldD/E_cen_dom"/>
</dbReference>
<reference evidence="5 6" key="1">
    <citation type="submission" date="2015-08" db="EMBL/GenBank/DDBJ databases">
        <title>Draft Genome Sequence of Pseudoalteromonas porphyrae UCD-SED14.</title>
        <authorList>
            <person name="Coil D.A."/>
            <person name="Jospin G."/>
            <person name="Lee R.D."/>
            <person name="Eisen J.A."/>
        </authorList>
    </citation>
    <scope>NUCLEOTIDE SEQUENCE [LARGE SCALE GENOMIC DNA]</scope>
    <source>
        <strain evidence="5 6">UCD-SED14</strain>
    </source>
</reference>
<evidence type="ECO:0000313" key="6">
    <source>
        <dbReference type="Proteomes" id="UP000037848"/>
    </source>
</evidence>
<dbReference type="SUPFAM" id="SSF111283">
    <property type="entry name" value="Putative modulator of DNA gyrase, PmbA/TldD"/>
    <property type="match status" value="1"/>
</dbReference>
<evidence type="ECO:0000259" key="3">
    <source>
        <dbReference type="Pfam" id="PF19289"/>
    </source>
</evidence>
<dbReference type="Proteomes" id="UP000037848">
    <property type="component" value="Unassembled WGS sequence"/>
</dbReference>
<dbReference type="PANTHER" id="PTHR43421">
    <property type="entry name" value="METALLOPROTEASE PMBA"/>
    <property type="match status" value="1"/>
</dbReference>
<evidence type="ECO:0000259" key="2">
    <source>
        <dbReference type="Pfam" id="PF01523"/>
    </source>
</evidence>
<dbReference type="PANTHER" id="PTHR43421:SF1">
    <property type="entry name" value="METALLOPROTEASE PMBA"/>
    <property type="match status" value="1"/>
</dbReference>
<evidence type="ECO:0000313" key="5">
    <source>
        <dbReference type="EMBL" id="KPH65122.1"/>
    </source>
</evidence>
<dbReference type="EMBL" id="LHPH01000002">
    <property type="protein sequence ID" value="KPH65122.1"/>
    <property type="molecule type" value="Genomic_DNA"/>
</dbReference>
<gene>
    <name evidence="5" type="ORF">ADS77_02280</name>
</gene>
<feature type="domain" description="Metalloprotease TldD/E central" evidence="4">
    <location>
        <begin position="126"/>
        <end position="233"/>
    </location>
</feature>
<sequence>MKSQQQDPIYTQISQVKDAVAEVLEHAKKLGATGAEAAMSSTSGLSVSTRMGEVETIEFNQDGGLGISVYVGNHKGSASTADLNPKTLRTVVEKAIDIAKFTSDDPHNGVADKELLEFAPLDLDLYHPWDVSPEEGIELCHAAEQAALNADERIVNSDGASFSSHQGLRVYGNSHGLITGYPRTRHSISTMVIGKDGEQMQRDSAYTVARDQAGLNDAASVGLEAATETLAKLNSQKLGTMKVPVVFRADIANSLFGHLVSAIGGGALYRKSSFLLDSLGKQVFSNCVNISERPHILKGLASSPFDSEGVKTIDREIIQGGQLQTYLLASYAARKMNMTPTGHAGGIHNWLVEQTHADLAALLKTMGTGLLVTELMGQGVNTVTGDYSRGAAGFWVENGEIQYPVSEITIAGKLQDMFKAISGIGGDIERRGGIQTGSVLIEQMQVAGS</sequence>
<feature type="domain" description="Metalloprotease TldD/E N-terminal" evidence="2">
    <location>
        <begin position="35"/>
        <end position="99"/>
    </location>
</feature>
<feature type="domain" description="Metalloprotease TldD/E C-terminal" evidence="3">
    <location>
        <begin position="240"/>
        <end position="448"/>
    </location>
</feature>
<dbReference type="InterPro" id="IPR035068">
    <property type="entry name" value="TldD/PmbA_N"/>
</dbReference>
<dbReference type="STRING" id="187330.AMS58_07490"/>
<dbReference type="Gene3D" id="3.30.2290.10">
    <property type="entry name" value="PmbA/TldD superfamily"/>
    <property type="match status" value="1"/>
</dbReference>
<dbReference type="InterPro" id="IPR047657">
    <property type="entry name" value="PmbA"/>
</dbReference>
<dbReference type="InterPro" id="IPR045569">
    <property type="entry name" value="Metalloprtase-TldD/E_C"/>
</dbReference>
<dbReference type="GO" id="GO:0008237">
    <property type="term" value="F:metallopeptidase activity"/>
    <property type="evidence" value="ECO:0007669"/>
    <property type="project" value="InterPro"/>
</dbReference>
<dbReference type="InterPro" id="IPR036059">
    <property type="entry name" value="TldD/PmbA_sf"/>
</dbReference>
<dbReference type="Pfam" id="PF19290">
    <property type="entry name" value="PmbA_TldD_2nd"/>
    <property type="match status" value="1"/>
</dbReference>
<name>A0A0N1MUP4_9GAMM</name>
<dbReference type="Pfam" id="PF19289">
    <property type="entry name" value="PmbA_TldD_3rd"/>
    <property type="match status" value="1"/>
</dbReference>
<evidence type="ECO:0000259" key="4">
    <source>
        <dbReference type="Pfam" id="PF19290"/>
    </source>
</evidence>
<accession>A0A0N1MUP4</accession>
<dbReference type="NCBIfam" id="NF008268">
    <property type="entry name" value="PRK11040.1"/>
    <property type="match status" value="1"/>
</dbReference>
<dbReference type="PATRIC" id="fig|187330.3.peg.490"/>
<comment type="caution">
    <text evidence="5">The sequence shown here is derived from an EMBL/GenBank/DDBJ whole genome shotgun (WGS) entry which is preliminary data.</text>
</comment>
<dbReference type="OrthoDB" id="9803618at2"/>
<comment type="similarity">
    <text evidence="1">Belongs to the peptidase U62 family.</text>
</comment>
<protein>
    <submittedName>
        <fullName evidence="5">Protein PmbA</fullName>
    </submittedName>
</protein>
<dbReference type="GO" id="GO:0005829">
    <property type="term" value="C:cytosol"/>
    <property type="evidence" value="ECO:0007669"/>
    <property type="project" value="TreeGrafter"/>
</dbReference>